<protein>
    <submittedName>
        <fullName evidence="2">Uncharacterized protein</fullName>
    </submittedName>
</protein>
<feature type="non-terminal residue" evidence="2">
    <location>
        <position position="1"/>
    </location>
</feature>
<evidence type="ECO:0000256" key="1">
    <source>
        <dbReference type="SAM" id="MobiDB-lite"/>
    </source>
</evidence>
<dbReference type="AlphaFoldDB" id="A0A643C3L3"/>
<sequence>ANSLRHDGFLGSQNSWAGRDLEKGTTNTAFPRKMKSSPHGEADIIYSWIARTSFSLTRIDPHW</sequence>
<organism evidence="2 3">
    <name type="scientific">Balaenoptera physalus</name>
    <name type="common">Fin whale</name>
    <name type="synonym">Balaena physalus</name>
    <dbReference type="NCBI Taxonomy" id="9770"/>
    <lineage>
        <taxon>Eukaryota</taxon>
        <taxon>Metazoa</taxon>
        <taxon>Chordata</taxon>
        <taxon>Craniata</taxon>
        <taxon>Vertebrata</taxon>
        <taxon>Euteleostomi</taxon>
        <taxon>Mammalia</taxon>
        <taxon>Eutheria</taxon>
        <taxon>Laurasiatheria</taxon>
        <taxon>Artiodactyla</taxon>
        <taxon>Whippomorpha</taxon>
        <taxon>Cetacea</taxon>
        <taxon>Mysticeti</taxon>
        <taxon>Balaenopteridae</taxon>
        <taxon>Balaenoptera</taxon>
    </lineage>
</organism>
<evidence type="ECO:0000313" key="2">
    <source>
        <dbReference type="EMBL" id="KAB0394856.1"/>
    </source>
</evidence>
<dbReference type="EMBL" id="SGJD01002656">
    <property type="protein sequence ID" value="KAB0394856.1"/>
    <property type="molecule type" value="Genomic_DNA"/>
</dbReference>
<feature type="region of interest" description="Disordered" evidence="1">
    <location>
        <begin position="1"/>
        <end position="38"/>
    </location>
</feature>
<gene>
    <name evidence="2" type="ORF">E2I00_008091</name>
</gene>
<dbReference type="Proteomes" id="UP000437017">
    <property type="component" value="Unassembled WGS sequence"/>
</dbReference>
<proteinExistence type="predicted"/>
<comment type="caution">
    <text evidence="2">The sequence shown here is derived from an EMBL/GenBank/DDBJ whole genome shotgun (WGS) entry which is preliminary data.</text>
</comment>
<reference evidence="2 3" key="1">
    <citation type="journal article" date="2019" name="PLoS ONE">
        <title>Genomic analyses reveal an absence of contemporary introgressive admixture between fin whales and blue whales, despite known hybrids.</title>
        <authorList>
            <person name="Westbury M.V."/>
            <person name="Petersen B."/>
            <person name="Lorenzen E.D."/>
        </authorList>
    </citation>
    <scope>NUCLEOTIDE SEQUENCE [LARGE SCALE GENOMIC DNA]</scope>
    <source>
        <strain evidence="2">FinWhale-01</strain>
    </source>
</reference>
<accession>A0A643C3L3</accession>
<name>A0A643C3L3_BALPH</name>
<keyword evidence="3" id="KW-1185">Reference proteome</keyword>
<evidence type="ECO:0000313" key="3">
    <source>
        <dbReference type="Proteomes" id="UP000437017"/>
    </source>
</evidence>